<dbReference type="PANTHER" id="PTHR47186">
    <property type="entry name" value="LEUCINE-RICH REPEAT-CONTAINING PROTEIN 57"/>
    <property type="match status" value="1"/>
</dbReference>
<gene>
    <name evidence="2" type="ORF">BQ4739_LOCUS19731</name>
</gene>
<dbReference type="InterPro" id="IPR032675">
    <property type="entry name" value="LRR_dom_sf"/>
</dbReference>
<dbReference type="Gene3D" id="3.80.10.10">
    <property type="entry name" value="Ribonuclease Inhibitor"/>
    <property type="match status" value="2"/>
</dbReference>
<organism evidence="2 3">
    <name type="scientific">Tetradesmus obliquus</name>
    <name type="common">Green alga</name>
    <name type="synonym">Acutodesmus obliquus</name>
    <dbReference type="NCBI Taxonomy" id="3088"/>
    <lineage>
        <taxon>Eukaryota</taxon>
        <taxon>Viridiplantae</taxon>
        <taxon>Chlorophyta</taxon>
        <taxon>core chlorophytes</taxon>
        <taxon>Chlorophyceae</taxon>
        <taxon>CS clade</taxon>
        <taxon>Sphaeropleales</taxon>
        <taxon>Scenedesmaceae</taxon>
        <taxon>Tetradesmus</taxon>
    </lineage>
</organism>
<name>A0A383WQG5_TETOB</name>
<protein>
    <submittedName>
        <fullName evidence="2">Uncharacterized protein</fullName>
    </submittedName>
</protein>
<accession>A0A383WQG5</accession>
<sequence length="1123" mass="121284">MAAVARGLESAEQQRAALASAAPTKAGQHTANQTAEVAAAAALHTAGAASPSSWMLHTVDCHLMPPCRQIPLPGRLLQQLSAASLQQLSCRLDFHTPENLAALCSLTALRYRMLQPHVSVNAAAGPRGLLGCSSDVLGPMSALQQLMVLKLVLDHVPVQQLAHLKLPQLTRLVAGICRAACGQPAQQQQQQQQASIQQASTRPLQLQLGHLMSLKHLEVKGGILLHSDQLPISLVAVDWTFGPKDDNEDEDNECSVQPLLKLTRLEELCMTFCEVPPATAQLRELGSLQQVKALSIKDCSGGATFAAGIEQAWGVLPLTRLELSGSTDGSDSHPYTIMPVSALQMLAAMTMLESLTLSYDRRSDSFGRGYILLDVTFAQLAATLRPLTALQRLRLINAGLLGDALKSEDKNQHPAKAQQDALGWTQLQQQQKMHSAGANEQPALCKLQPFEPGSFHSEYGMLRLTSAMQPALFEGCGAATACQATASGAAVSAAAAAAGAAGSEVQAALLSHELVRQDQDVLLKLLQSCKELHPEVAHQCAGQMTAVLRPHRAEHAVAFATWLQRHAGLLQVLKLQLPGKRAEDVNAKQAVYALVGAMFEQQKQLQGLQRFYLTSSYWAAGILLQLPTSLKVLDLTGMDAASYKRVLALAPITRLQQLTEQRIGRVRPYQLASMKLPPLLHQLDVRVELGLQHSALLGLADWLRLHGRKVRYLRLDGLGVDAKLAANIDSEIILWGTAMEAVAQGLKSAEEQLAVLASASPSKPTANQTAKATAARLHNTDAAPQSSWKMQALDCHLICASRQIPLPGLLLRQLPAASLMRLVCGLDFHTPEHLAALCSLTALRYLVVQPQQSVNAGPRGLLGCSSNVLGPMSSLQQLTVLKLGYVSVQQLAHLKLPQLQRLVAYARRAACGHTAEQQQQQQPPASIEQASARPLQLQLGHLTSLTHLERSGCFGRGGILLCATFEHLAAVLQPLTALQHLRLVNVGLLGDTLKTEDHAASPWAAGRGLQLQPQRRLRSADERPMFCVLEHFKLGEYHRGPGMLTLASAICSLPCLKAVELQLPVKLQSLTNWPLADMLRSVALQELQQQLVQVLQRCCHFSKVECSLPGHGDDYVLTARGDM</sequence>
<dbReference type="PANTHER" id="PTHR47186:SF63">
    <property type="entry name" value="C-JID DOMAIN-CONTAINING PROTEIN"/>
    <property type="match status" value="1"/>
</dbReference>
<dbReference type="AlphaFoldDB" id="A0A383WQG5"/>
<proteinExistence type="predicted"/>
<dbReference type="Proteomes" id="UP000256970">
    <property type="component" value="Unassembled WGS sequence"/>
</dbReference>
<evidence type="ECO:0000313" key="3">
    <source>
        <dbReference type="Proteomes" id="UP000256970"/>
    </source>
</evidence>
<comment type="subcellular location">
    <subcellularLocation>
        <location evidence="1">Cytoplasm</location>
        <location evidence="1">Cytoskeleton</location>
        <location evidence="1">Cilium axoneme</location>
    </subcellularLocation>
</comment>
<reference evidence="2 3" key="1">
    <citation type="submission" date="2016-10" db="EMBL/GenBank/DDBJ databases">
        <authorList>
            <person name="Cai Z."/>
        </authorList>
    </citation>
    <scope>NUCLEOTIDE SEQUENCE [LARGE SCALE GENOMIC DNA]</scope>
</reference>
<dbReference type="GO" id="GO:0005930">
    <property type="term" value="C:axoneme"/>
    <property type="evidence" value="ECO:0007669"/>
    <property type="project" value="UniProtKB-SubCell"/>
</dbReference>
<evidence type="ECO:0000313" key="2">
    <source>
        <dbReference type="EMBL" id="SZX79456.1"/>
    </source>
</evidence>
<evidence type="ECO:0000256" key="1">
    <source>
        <dbReference type="ARBA" id="ARBA00004430"/>
    </source>
</evidence>
<dbReference type="SUPFAM" id="SSF52047">
    <property type="entry name" value="RNI-like"/>
    <property type="match status" value="2"/>
</dbReference>
<keyword evidence="3" id="KW-1185">Reference proteome</keyword>
<dbReference type="EMBL" id="FNXT01001367">
    <property type="protein sequence ID" value="SZX79456.1"/>
    <property type="molecule type" value="Genomic_DNA"/>
</dbReference>